<dbReference type="PANTHER" id="PTHR24148:SF82">
    <property type="entry name" value="HETEROKARYON INCOMPATIBILITY DOMAIN-CONTAINING PROTEIN"/>
    <property type="match status" value="1"/>
</dbReference>
<accession>A0A8H6CU96</accession>
<comment type="caution">
    <text evidence="2">The sequence shown here is derived from an EMBL/GenBank/DDBJ whole genome shotgun (WGS) entry which is preliminary data.</text>
</comment>
<organism evidence="2 3">
    <name type="scientific">Fusarium denticulatum</name>
    <dbReference type="NCBI Taxonomy" id="48507"/>
    <lineage>
        <taxon>Eukaryota</taxon>
        <taxon>Fungi</taxon>
        <taxon>Dikarya</taxon>
        <taxon>Ascomycota</taxon>
        <taxon>Pezizomycotina</taxon>
        <taxon>Sordariomycetes</taxon>
        <taxon>Hypocreomycetidae</taxon>
        <taxon>Hypocreales</taxon>
        <taxon>Nectriaceae</taxon>
        <taxon>Fusarium</taxon>
        <taxon>Fusarium fujikuroi species complex</taxon>
    </lineage>
</organism>
<evidence type="ECO:0000259" key="1">
    <source>
        <dbReference type="Pfam" id="PF06985"/>
    </source>
</evidence>
<dbReference type="Proteomes" id="UP000562682">
    <property type="component" value="Unassembled WGS sequence"/>
</dbReference>
<dbReference type="Pfam" id="PF06985">
    <property type="entry name" value="HET"/>
    <property type="match status" value="1"/>
</dbReference>
<dbReference type="InterPro" id="IPR052895">
    <property type="entry name" value="HetReg/Transcr_Mod"/>
</dbReference>
<dbReference type="AlphaFoldDB" id="A0A8H6CU96"/>
<feature type="domain" description="Heterokaryon incompatibility" evidence="1">
    <location>
        <begin position="48"/>
        <end position="214"/>
    </location>
</feature>
<dbReference type="PANTHER" id="PTHR24148">
    <property type="entry name" value="ANKYRIN REPEAT DOMAIN-CONTAINING PROTEIN 39 HOMOLOG-RELATED"/>
    <property type="match status" value="1"/>
</dbReference>
<proteinExistence type="predicted"/>
<dbReference type="EMBL" id="JAAOAK010000067">
    <property type="protein sequence ID" value="KAF5692442.1"/>
    <property type="molecule type" value="Genomic_DNA"/>
</dbReference>
<keyword evidence="3" id="KW-1185">Reference proteome</keyword>
<dbReference type="InterPro" id="IPR010730">
    <property type="entry name" value="HET"/>
</dbReference>
<reference evidence="2 3" key="1">
    <citation type="submission" date="2020-05" db="EMBL/GenBank/DDBJ databases">
        <title>Identification and distribution of gene clusters putatively required for synthesis of sphingolipid metabolism inhibitors in phylogenetically diverse species of the filamentous fungus Fusarium.</title>
        <authorList>
            <person name="Kim H.-S."/>
            <person name="Busman M."/>
            <person name="Brown D.W."/>
            <person name="Divon H."/>
            <person name="Uhlig S."/>
            <person name="Proctor R.H."/>
        </authorList>
    </citation>
    <scope>NUCLEOTIDE SEQUENCE [LARGE SCALE GENOMIC DNA]</scope>
    <source>
        <strain evidence="2 3">NRRL 25311</strain>
    </source>
</reference>
<evidence type="ECO:0000313" key="3">
    <source>
        <dbReference type="Proteomes" id="UP000562682"/>
    </source>
</evidence>
<gene>
    <name evidence="2" type="ORF">FDENT_2964</name>
</gene>
<protein>
    <submittedName>
        <fullName evidence="2">Het6 heterokaryon incompatibility</fullName>
    </submittedName>
</protein>
<evidence type="ECO:0000313" key="2">
    <source>
        <dbReference type="EMBL" id="KAF5692442.1"/>
    </source>
</evidence>
<name>A0A8H6CU96_9HYPO</name>
<sequence length="628" mass="71055">MDVHTFTLFPYQPLKSDELRLLHVEPGDADSIRVALKTVKSRTSQRFWALSYVWGARENLATILLNDQPFSITRNLYNALYQYRRHVFNGYNNDTMALLWVDAICINQNDQVEKSIQVPRMSEIYGQCERVLAWLGPVDSDEESHVSRLAERLKHFHSPEDSVSQDLTEDERIKAFMSSGRSDETDAVEVEAVRKALRSIGHRPWFRRIWILQEAVLAKKQPILLCGAYELGYEIFFKTWVLMLNPSEDGQLLYSFMAENPVRFKAIELVYKTILQARSEITREEAKDAVSQEKQCALDMVKLLNETTELEATVAHDRLYALIGLLNCDPLPTALQPDYTQSFEELCYKFTIFIFQQTQDIRVLNLGTVGNLPSVPSWTPDLRNSWTARSNLTPSPGKCFNVSEDGRTLSMPAIILGQCVSVCKPVTPDPDTGLASPAEFLQFDEAIVKVAAAIRRVTRMEIMTEWFKFHLSDIYTEERLTQNLIIVQRVMMAYVCMVHDQPLSSLGTRFGTEEQLQGAYGMVTDPIFQQSMVGCSNFVLQDGTAGQLLHSDAVAAVGDATCVFPGLSTIFLIRRCDDRTCRIVGQVSKWESIGASLPTEQLESYRQAFKAAHSGGEVEHGLRMISLV</sequence>